<dbReference type="FunFam" id="1.10.10.10:FF:000001">
    <property type="entry name" value="LysR family transcriptional regulator"/>
    <property type="match status" value="1"/>
</dbReference>
<dbReference type="AlphaFoldDB" id="A0AAI9IES0"/>
<comment type="caution">
    <text evidence="6">The sequence shown here is derived from an EMBL/GenBank/DDBJ whole genome shotgun (WGS) entry which is preliminary data.</text>
</comment>
<dbReference type="Pfam" id="PF00126">
    <property type="entry name" value="HTH_1"/>
    <property type="match status" value="1"/>
</dbReference>
<accession>A0AAI9IES0</accession>
<keyword evidence="4" id="KW-0804">Transcription</keyword>
<evidence type="ECO:0000256" key="4">
    <source>
        <dbReference type="ARBA" id="ARBA00023163"/>
    </source>
</evidence>
<dbReference type="PRINTS" id="PR00039">
    <property type="entry name" value="HTHLYSR"/>
</dbReference>
<keyword evidence="2" id="KW-0805">Transcription regulation</keyword>
<proteinExistence type="inferred from homology"/>
<dbReference type="Pfam" id="PF03466">
    <property type="entry name" value="LysR_substrate"/>
    <property type="match status" value="1"/>
</dbReference>
<dbReference type="InterPro" id="IPR036390">
    <property type="entry name" value="WH_DNA-bd_sf"/>
</dbReference>
<evidence type="ECO:0000313" key="7">
    <source>
        <dbReference type="Proteomes" id="UP000006772"/>
    </source>
</evidence>
<dbReference type="InterPro" id="IPR000847">
    <property type="entry name" value="LysR_HTH_N"/>
</dbReference>
<organism evidence="6 7">
    <name type="scientific">Herbaspirillum frisingense GSF30</name>
    <dbReference type="NCBI Taxonomy" id="864073"/>
    <lineage>
        <taxon>Bacteria</taxon>
        <taxon>Pseudomonadati</taxon>
        <taxon>Pseudomonadota</taxon>
        <taxon>Betaproteobacteria</taxon>
        <taxon>Burkholderiales</taxon>
        <taxon>Oxalobacteraceae</taxon>
        <taxon>Herbaspirillum</taxon>
    </lineage>
</organism>
<protein>
    <submittedName>
        <fullName evidence="6">LysR family transcription regulator protein</fullName>
    </submittedName>
</protein>
<name>A0AAI9IES0_9BURK</name>
<dbReference type="Proteomes" id="UP000006772">
    <property type="component" value="Unassembled WGS sequence"/>
</dbReference>
<dbReference type="InterPro" id="IPR036388">
    <property type="entry name" value="WH-like_DNA-bd_sf"/>
</dbReference>
<dbReference type="SUPFAM" id="SSF53850">
    <property type="entry name" value="Periplasmic binding protein-like II"/>
    <property type="match status" value="1"/>
</dbReference>
<sequence length="296" mass="32548">MMMDLTQLRAFISVAHEGNLTRAAEKLHLTQPAVSLQIKGLQESLGLQLFNRSASGMVLTVEGNTLLPLAERILADVQELRRHASGLRSSDNVLTGTLAIGTILDPEFIRLGAFLKLLVEHHPRLSTQLSHHMSGSVLNEVRAGHLDVGYFLGDPGKGFHAMTLTSFTYNVIAPAGWKNRVSGKSWKELARLPWIWTPAESAHHRLLSRIFAQNQSKPHTVALVDQESSMLDLVKSGVGLSLARESIALNQAQAHGLVIADAVELSTDLSFISLEKRQHEDAIKAVFQLLQEVWQA</sequence>
<dbReference type="Gene3D" id="1.10.10.10">
    <property type="entry name" value="Winged helix-like DNA-binding domain superfamily/Winged helix DNA-binding domain"/>
    <property type="match status" value="1"/>
</dbReference>
<reference evidence="6 7" key="1">
    <citation type="journal article" date="2013" name="Front. Microbiol.">
        <title>The genome of the endophytic bacterium H. frisingense GSF30(T) identifies diverse strategies in the Herbaspirillum genus to interact with plants.</title>
        <authorList>
            <person name="Straub D."/>
            <person name="Rothballer M."/>
            <person name="Hartmann A."/>
            <person name="Ludewig U."/>
        </authorList>
    </citation>
    <scope>NUCLEOTIDE SEQUENCE [LARGE SCALE GENOMIC DNA]</scope>
    <source>
        <strain evidence="6 7">GSF30</strain>
    </source>
</reference>
<dbReference type="CDD" id="cd05466">
    <property type="entry name" value="PBP2_LTTR_substrate"/>
    <property type="match status" value="1"/>
</dbReference>
<dbReference type="EMBL" id="AEEC02000013">
    <property type="protein sequence ID" value="EOA04714.1"/>
    <property type="molecule type" value="Genomic_DNA"/>
</dbReference>
<keyword evidence="3" id="KW-0238">DNA-binding</keyword>
<dbReference type="PANTHER" id="PTHR30126">
    <property type="entry name" value="HTH-TYPE TRANSCRIPTIONAL REGULATOR"/>
    <property type="match status" value="1"/>
</dbReference>
<evidence type="ECO:0000256" key="1">
    <source>
        <dbReference type="ARBA" id="ARBA00009437"/>
    </source>
</evidence>
<dbReference type="PROSITE" id="PS50931">
    <property type="entry name" value="HTH_LYSR"/>
    <property type="match status" value="1"/>
</dbReference>
<gene>
    <name evidence="6" type="ORF">HFRIS_011183</name>
</gene>
<evidence type="ECO:0000259" key="5">
    <source>
        <dbReference type="PROSITE" id="PS50931"/>
    </source>
</evidence>
<dbReference type="GO" id="GO:0003700">
    <property type="term" value="F:DNA-binding transcription factor activity"/>
    <property type="evidence" value="ECO:0007669"/>
    <property type="project" value="InterPro"/>
</dbReference>
<evidence type="ECO:0000256" key="3">
    <source>
        <dbReference type="ARBA" id="ARBA00023125"/>
    </source>
</evidence>
<dbReference type="InterPro" id="IPR005119">
    <property type="entry name" value="LysR_subst-bd"/>
</dbReference>
<dbReference type="Gene3D" id="3.40.190.290">
    <property type="match status" value="1"/>
</dbReference>
<dbReference type="PANTHER" id="PTHR30126:SF40">
    <property type="entry name" value="HTH-TYPE TRANSCRIPTIONAL REGULATOR GLTR"/>
    <property type="match status" value="1"/>
</dbReference>
<dbReference type="SUPFAM" id="SSF46785">
    <property type="entry name" value="Winged helix' DNA-binding domain"/>
    <property type="match status" value="1"/>
</dbReference>
<evidence type="ECO:0000313" key="6">
    <source>
        <dbReference type="EMBL" id="EOA04714.1"/>
    </source>
</evidence>
<feature type="domain" description="HTH lysR-type" evidence="5">
    <location>
        <begin position="3"/>
        <end position="60"/>
    </location>
</feature>
<evidence type="ECO:0000256" key="2">
    <source>
        <dbReference type="ARBA" id="ARBA00023015"/>
    </source>
</evidence>
<dbReference type="GO" id="GO:0000976">
    <property type="term" value="F:transcription cis-regulatory region binding"/>
    <property type="evidence" value="ECO:0007669"/>
    <property type="project" value="TreeGrafter"/>
</dbReference>
<comment type="similarity">
    <text evidence="1">Belongs to the LysR transcriptional regulatory family.</text>
</comment>